<accession>A0A0M2UZD5</accession>
<dbReference type="EMBL" id="LAQJ01000009">
    <property type="protein sequence ID" value="KKO21182.1"/>
    <property type="molecule type" value="Genomic_DNA"/>
</dbReference>
<reference evidence="2 3" key="1">
    <citation type="journal article" date="2013" name="BMC Microbiol.">
        <title>Identification of the type II cytochrome c maturation pathway in anammox bacteria by comparative genomics.</title>
        <authorList>
            <person name="Ferousi C."/>
            <person name="Speth D.R."/>
            <person name="Reimann J."/>
            <person name="Op den Camp H.J."/>
            <person name="Allen J.W."/>
            <person name="Keltjens J.T."/>
            <person name="Jetten M.S."/>
        </authorList>
    </citation>
    <scope>NUCLEOTIDE SEQUENCE [LARGE SCALE GENOMIC DNA]</scope>
    <source>
        <strain evidence="2">RU1</strain>
    </source>
</reference>
<evidence type="ECO:0000313" key="2">
    <source>
        <dbReference type="EMBL" id="KKO21182.1"/>
    </source>
</evidence>
<protein>
    <submittedName>
        <fullName evidence="2">Uncharacterized protein</fullName>
    </submittedName>
</protein>
<organism evidence="2 3">
    <name type="scientific">Candidatus Brocadia fulgida</name>
    <dbReference type="NCBI Taxonomy" id="380242"/>
    <lineage>
        <taxon>Bacteria</taxon>
        <taxon>Pseudomonadati</taxon>
        <taxon>Planctomycetota</taxon>
        <taxon>Candidatus Brocadiia</taxon>
        <taxon>Candidatus Brocadiales</taxon>
        <taxon>Candidatus Brocadiaceae</taxon>
        <taxon>Candidatus Brocadia</taxon>
    </lineage>
</organism>
<proteinExistence type="predicted"/>
<gene>
    <name evidence="2" type="ORF">BROFUL_00089</name>
</gene>
<feature type="region of interest" description="Disordered" evidence="1">
    <location>
        <begin position="24"/>
        <end position="44"/>
    </location>
</feature>
<sequence length="72" mass="8416">MLLPRKGYADSATAIAEIQDNRSTCQKQWENRKKDSTREYNPPTLRMNRKTSFYPLLHFSAFPYNGLAFSDQ</sequence>
<keyword evidence="3" id="KW-1185">Reference proteome</keyword>
<name>A0A0M2UZD5_9BACT</name>
<evidence type="ECO:0000256" key="1">
    <source>
        <dbReference type="SAM" id="MobiDB-lite"/>
    </source>
</evidence>
<dbReference type="Proteomes" id="UP000034954">
    <property type="component" value="Unassembled WGS sequence"/>
</dbReference>
<evidence type="ECO:0000313" key="3">
    <source>
        <dbReference type="Proteomes" id="UP000034954"/>
    </source>
</evidence>
<comment type="caution">
    <text evidence="2">The sequence shown here is derived from an EMBL/GenBank/DDBJ whole genome shotgun (WGS) entry which is preliminary data.</text>
</comment>
<dbReference type="AlphaFoldDB" id="A0A0M2UZD5"/>
<feature type="compositionally biased region" description="Basic and acidic residues" evidence="1">
    <location>
        <begin position="29"/>
        <end position="38"/>
    </location>
</feature>